<accession>A0A8R2NXJ7</accession>
<reference evidence="6" key="1">
    <citation type="submission" date="2010-06" db="EMBL/GenBank/DDBJ databases">
        <authorList>
            <person name="Jiang H."/>
            <person name="Abraham K."/>
            <person name="Ali S."/>
            <person name="Alsbrooks S.L."/>
            <person name="Anim B.N."/>
            <person name="Anosike U.S."/>
            <person name="Attaway T."/>
            <person name="Bandaranaike D.P."/>
            <person name="Battles P.K."/>
            <person name="Bell S.N."/>
            <person name="Bell A.V."/>
            <person name="Beltran B."/>
            <person name="Bickham C."/>
            <person name="Bustamante Y."/>
            <person name="Caleb T."/>
            <person name="Canada A."/>
            <person name="Cardenas V."/>
            <person name="Carter K."/>
            <person name="Chacko J."/>
            <person name="Chandrabose M.N."/>
            <person name="Chavez D."/>
            <person name="Chavez A."/>
            <person name="Chen L."/>
            <person name="Chu H.-S."/>
            <person name="Claassen K.J."/>
            <person name="Cockrell R."/>
            <person name="Collins M."/>
            <person name="Cooper J.A."/>
            <person name="Cree A."/>
            <person name="Curry S.M."/>
            <person name="Da Y."/>
            <person name="Dao M.D."/>
            <person name="Das B."/>
            <person name="Davila M.-L."/>
            <person name="Davy-Carroll L."/>
            <person name="Denson S."/>
            <person name="Dinh H."/>
            <person name="Ebong V.E."/>
            <person name="Edwards J.R."/>
            <person name="Egan A."/>
            <person name="El-Daye J."/>
            <person name="Escobedo L."/>
            <person name="Fernandez S."/>
            <person name="Fernando P.R."/>
            <person name="Flagg N."/>
            <person name="Forbes L.D."/>
            <person name="Fowler R.G."/>
            <person name="Fu Q."/>
            <person name="Gabisi R.A."/>
            <person name="Ganer J."/>
            <person name="Garbino Pronczuk A."/>
            <person name="Garcia R.M."/>
            <person name="Garner T."/>
            <person name="Garrett T.E."/>
            <person name="Gonzalez D.A."/>
            <person name="Hamid H."/>
            <person name="Hawkins E.S."/>
            <person name="Hirani K."/>
            <person name="Hogues M.E."/>
            <person name="Hollins B."/>
            <person name="Hsiao C.-H."/>
            <person name="Jabil R."/>
            <person name="James M.L."/>
            <person name="Jhangiani S.N."/>
            <person name="Johnson B."/>
            <person name="Johnson Q."/>
            <person name="Joshi V."/>
            <person name="Kalu J.B."/>
            <person name="Kam C."/>
            <person name="Kashfia A."/>
            <person name="Keebler J."/>
            <person name="Kisamo H."/>
            <person name="Kovar C.L."/>
            <person name="Lago L.A."/>
            <person name="Lai C.-Y."/>
            <person name="Laidlaw J."/>
            <person name="Lara F."/>
            <person name="Le T.-K."/>
            <person name="Lee S.L."/>
            <person name="Legall F.H."/>
            <person name="Lemon S.J."/>
            <person name="Lewis L.R."/>
            <person name="Li B."/>
            <person name="Liu Y."/>
            <person name="Liu Y.-S."/>
            <person name="Lopez J."/>
            <person name="Lozado R.J."/>
            <person name="Lu J."/>
            <person name="Madu R.C."/>
            <person name="Maheshwari M."/>
            <person name="Maheshwari R."/>
            <person name="Malloy K."/>
            <person name="Martinez E."/>
            <person name="Mathew T."/>
            <person name="Mercado I.C."/>
            <person name="Mercado C."/>
            <person name="Meyer B."/>
            <person name="Montgomery K."/>
            <person name="Morgan M.B."/>
            <person name="Munidasa M."/>
            <person name="Nazareth L.V."/>
            <person name="Nelson J."/>
            <person name="Ng B.M."/>
            <person name="Nguyen N.B."/>
            <person name="Nguyen P.Q."/>
            <person name="Nguyen T."/>
            <person name="Obregon M."/>
            <person name="Okwuonu G.O."/>
            <person name="Onwere C.G."/>
            <person name="Orozco G."/>
            <person name="Parra A."/>
            <person name="Patel S."/>
            <person name="Patil S."/>
            <person name="Perez A."/>
            <person name="Perez Y."/>
            <person name="Pham C."/>
            <person name="Primus E.L."/>
            <person name="Pu L.-L."/>
            <person name="Puazo M."/>
            <person name="Qin X."/>
            <person name="Quiroz J.B."/>
            <person name="Reese J."/>
            <person name="Richards S."/>
            <person name="Rives C.M."/>
            <person name="Robberts R."/>
            <person name="Ruiz S.J."/>
            <person name="Ruiz M.J."/>
            <person name="Santibanez J."/>
            <person name="Schneider B.W."/>
            <person name="Sisson I."/>
            <person name="Smith M."/>
            <person name="Sodergren E."/>
            <person name="Song X.-Z."/>
            <person name="Song B.B."/>
            <person name="Summersgill H."/>
            <person name="Thelus R."/>
            <person name="Thornton R.D."/>
            <person name="Trejos Z.Y."/>
            <person name="Usmani K."/>
            <person name="Vattathil S."/>
            <person name="Villasana D."/>
            <person name="Walker D.L."/>
            <person name="Wang S."/>
            <person name="Wang K."/>
            <person name="White C.S."/>
            <person name="Williams A.C."/>
            <person name="Williamson J."/>
            <person name="Wilson K."/>
            <person name="Woghiren I.O."/>
            <person name="Woodworth J.R."/>
            <person name="Worley K.C."/>
            <person name="Wright R.A."/>
            <person name="Wu W."/>
            <person name="Young L."/>
            <person name="Zhang L."/>
            <person name="Zhang J."/>
            <person name="Zhu Y."/>
            <person name="Muzny D.M."/>
            <person name="Weinstock G."/>
            <person name="Gibbs R.A."/>
        </authorList>
    </citation>
    <scope>NUCLEOTIDE SEQUENCE [LARGE SCALE GENOMIC DNA]</scope>
    <source>
        <strain evidence="6">LSR1</strain>
    </source>
</reference>
<evidence type="ECO:0000256" key="3">
    <source>
        <dbReference type="ARBA" id="ARBA00023002"/>
    </source>
</evidence>
<evidence type="ECO:0000313" key="6">
    <source>
        <dbReference type="Proteomes" id="UP000007819"/>
    </source>
</evidence>
<keyword evidence="3" id="KW-0560">Oxidoreductase</keyword>
<dbReference type="GO" id="GO:0016702">
    <property type="term" value="F:oxidoreductase activity, acting on single donors with incorporation of molecular oxygen, incorporation of two atoms of oxygen"/>
    <property type="evidence" value="ECO:0007669"/>
    <property type="project" value="TreeGrafter"/>
</dbReference>
<dbReference type="OrthoDB" id="6333650at2759"/>
<dbReference type="Proteomes" id="UP000007819">
    <property type="component" value="Unassembled WGS sequence"/>
</dbReference>
<dbReference type="GO" id="GO:0043005">
    <property type="term" value="C:neuron projection"/>
    <property type="evidence" value="ECO:0007669"/>
    <property type="project" value="TreeGrafter"/>
</dbReference>
<dbReference type="EnsemblMetazoa" id="XM_029492323.1">
    <property type="protein sequence ID" value="XP_029348183.1"/>
    <property type="gene ID" value="LOC100568622"/>
</dbReference>
<proteinExistence type="predicted"/>
<dbReference type="GO" id="GO:0046872">
    <property type="term" value="F:metal ion binding"/>
    <property type="evidence" value="ECO:0007669"/>
    <property type="project" value="UniProtKB-KW"/>
</dbReference>
<dbReference type="PANTHER" id="PTHR11903">
    <property type="entry name" value="PROSTAGLANDIN G/H SYNTHASE"/>
    <property type="match status" value="1"/>
</dbReference>
<dbReference type="GO" id="GO:0019371">
    <property type="term" value="P:cyclooxygenase pathway"/>
    <property type="evidence" value="ECO:0007669"/>
    <property type="project" value="TreeGrafter"/>
</dbReference>
<dbReference type="PANTHER" id="PTHR11903:SF39">
    <property type="entry name" value="PROSTAGLANDIN G_H SYNTHASE 2-LIKE"/>
    <property type="match status" value="1"/>
</dbReference>
<dbReference type="GeneID" id="100568622"/>
<keyword evidence="6" id="KW-1185">Reference proteome</keyword>
<dbReference type="GO" id="GO:0006979">
    <property type="term" value="P:response to oxidative stress"/>
    <property type="evidence" value="ECO:0007669"/>
    <property type="project" value="InterPro"/>
</dbReference>
<dbReference type="Gene3D" id="1.10.640.10">
    <property type="entry name" value="Haem peroxidase domain superfamily, animal type"/>
    <property type="match status" value="1"/>
</dbReference>
<dbReference type="Pfam" id="PF03098">
    <property type="entry name" value="An_peroxidase"/>
    <property type="match status" value="2"/>
</dbReference>
<dbReference type="GO" id="GO:0004666">
    <property type="term" value="F:prostaglandin-endoperoxide synthase activity"/>
    <property type="evidence" value="ECO:0007669"/>
    <property type="project" value="TreeGrafter"/>
</dbReference>
<sequence length="280" mass="32130">MLSTSLFVLSTLWVREHNRVCDELSRKSTSWTDEKLYTTARNIVTGQMMTIMMNEILNVELRPEVYHHRMENISASGTPIELYLTMTLLSLPEKLQYSSTKLTPFNKFRQVLEDDLKDALKFMVNSKMGMVTAHNDGALTERHTWTLMKLSREHSLQGFNSYRRLLGLPAYKSFFDLTRNKKTAFKLTKLYRTVEEVELLTGVLTEKSSSGALPTAKILTDSFIINAILTNNLTAKHSWAPDTFGGVEFFDLVKSTSLKSLVYRNVDVNRDELQVHLYAK</sequence>
<dbReference type="InterPro" id="IPR019791">
    <property type="entry name" value="Haem_peroxidase_animal"/>
</dbReference>
<dbReference type="SUPFAM" id="SSF48113">
    <property type="entry name" value="Heme-dependent peroxidases"/>
    <property type="match status" value="1"/>
</dbReference>
<keyword evidence="4" id="KW-0408">Iron</keyword>
<dbReference type="InterPro" id="IPR050783">
    <property type="entry name" value="Oxylipin_biosynth_metab"/>
</dbReference>
<dbReference type="AlphaFoldDB" id="A0A8R2NXJ7"/>
<dbReference type="PROSITE" id="PS50292">
    <property type="entry name" value="PEROXIDASE_3"/>
    <property type="match status" value="1"/>
</dbReference>
<dbReference type="KEGG" id="api:100568622"/>
<reference evidence="5" key="2">
    <citation type="submission" date="2022-06" db="UniProtKB">
        <authorList>
            <consortium name="EnsemblMetazoa"/>
        </authorList>
    </citation>
    <scope>IDENTIFICATION</scope>
</reference>
<evidence type="ECO:0000256" key="4">
    <source>
        <dbReference type="ARBA" id="ARBA00023004"/>
    </source>
</evidence>
<dbReference type="PRINTS" id="PR00457">
    <property type="entry name" value="ANPEROXIDASE"/>
</dbReference>
<dbReference type="InterPro" id="IPR010255">
    <property type="entry name" value="Haem_peroxidase_sf"/>
</dbReference>
<name>A0A8R2NXJ7_ACYPI</name>
<dbReference type="InterPro" id="IPR037120">
    <property type="entry name" value="Haem_peroxidase_sf_animal"/>
</dbReference>
<keyword evidence="1" id="KW-0479">Metal-binding</keyword>
<protein>
    <submittedName>
        <fullName evidence="5">Uncharacterized protein</fullName>
    </submittedName>
</protein>
<organism evidence="5 6">
    <name type="scientific">Acyrthosiphon pisum</name>
    <name type="common">Pea aphid</name>
    <dbReference type="NCBI Taxonomy" id="7029"/>
    <lineage>
        <taxon>Eukaryota</taxon>
        <taxon>Metazoa</taxon>
        <taxon>Ecdysozoa</taxon>
        <taxon>Arthropoda</taxon>
        <taxon>Hexapoda</taxon>
        <taxon>Insecta</taxon>
        <taxon>Pterygota</taxon>
        <taxon>Neoptera</taxon>
        <taxon>Paraneoptera</taxon>
        <taxon>Hemiptera</taxon>
        <taxon>Sternorrhyncha</taxon>
        <taxon>Aphidomorpha</taxon>
        <taxon>Aphidoidea</taxon>
        <taxon>Aphididae</taxon>
        <taxon>Macrosiphini</taxon>
        <taxon>Acyrthosiphon</taxon>
    </lineage>
</organism>
<evidence type="ECO:0000256" key="1">
    <source>
        <dbReference type="ARBA" id="ARBA00022723"/>
    </source>
</evidence>
<dbReference type="GO" id="GO:0020037">
    <property type="term" value="F:heme binding"/>
    <property type="evidence" value="ECO:0007669"/>
    <property type="project" value="InterPro"/>
</dbReference>
<dbReference type="GO" id="GO:0005737">
    <property type="term" value="C:cytoplasm"/>
    <property type="evidence" value="ECO:0007669"/>
    <property type="project" value="TreeGrafter"/>
</dbReference>
<dbReference type="GO" id="GO:0004601">
    <property type="term" value="F:peroxidase activity"/>
    <property type="evidence" value="ECO:0007669"/>
    <property type="project" value="InterPro"/>
</dbReference>
<keyword evidence="2" id="KW-0223">Dioxygenase</keyword>
<evidence type="ECO:0000256" key="2">
    <source>
        <dbReference type="ARBA" id="ARBA00022964"/>
    </source>
</evidence>
<dbReference type="RefSeq" id="XP_029348183.1">
    <property type="nucleotide sequence ID" value="XM_029492323.1"/>
</dbReference>
<evidence type="ECO:0000313" key="5">
    <source>
        <dbReference type="EnsemblMetazoa" id="XP_029348183.1"/>
    </source>
</evidence>